<keyword evidence="2" id="KW-0663">Pyridoxal phosphate</keyword>
<evidence type="ECO:0000256" key="3">
    <source>
        <dbReference type="ARBA" id="ARBA00023239"/>
    </source>
</evidence>
<keyword evidence="6" id="KW-1185">Reference proteome</keyword>
<evidence type="ECO:0000259" key="4">
    <source>
        <dbReference type="Pfam" id="PF00291"/>
    </source>
</evidence>
<dbReference type="Pfam" id="PF00291">
    <property type="entry name" value="PALP"/>
    <property type="match status" value="1"/>
</dbReference>
<dbReference type="InterPro" id="IPR050147">
    <property type="entry name" value="Ser/Thr_Dehydratase"/>
</dbReference>
<comment type="cofactor">
    <cofactor evidence="1">
        <name>pyridoxal 5'-phosphate</name>
        <dbReference type="ChEBI" id="CHEBI:597326"/>
    </cofactor>
</comment>
<dbReference type="PANTHER" id="PTHR48078:SF6">
    <property type="entry name" value="L-THREONINE DEHYDRATASE CATABOLIC TDCB"/>
    <property type="match status" value="1"/>
</dbReference>
<feature type="domain" description="Tryptophan synthase beta chain-like PALP" evidence="4">
    <location>
        <begin position="16"/>
        <end position="304"/>
    </location>
</feature>
<dbReference type="RefSeq" id="WP_249249825.1">
    <property type="nucleotide sequence ID" value="NZ_JAKIKT010000006.1"/>
</dbReference>
<reference evidence="5 6" key="1">
    <citation type="submission" date="2022-01" db="EMBL/GenBank/DDBJ databases">
        <title>Whole genome-based taxonomy of the Shewanellaceae.</title>
        <authorList>
            <person name="Martin-Rodriguez A.J."/>
        </authorList>
    </citation>
    <scope>NUCLEOTIDE SEQUENCE [LARGE SCALE GENOMIC DNA]</scope>
    <source>
        <strain evidence="5 6">DSM 21332</strain>
    </source>
</reference>
<dbReference type="SUPFAM" id="SSF53686">
    <property type="entry name" value="Tryptophan synthase beta subunit-like PLP-dependent enzymes"/>
    <property type="match status" value="1"/>
</dbReference>
<dbReference type="EMBL" id="JAKIKT010000006">
    <property type="protein sequence ID" value="MCL2915243.1"/>
    <property type="molecule type" value="Genomic_DNA"/>
</dbReference>
<dbReference type="InterPro" id="IPR000634">
    <property type="entry name" value="Ser/Thr_deHydtase_PyrdxlP-BS"/>
</dbReference>
<dbReference type="InterPro" id="IPR001926">
    <property type="entry name" value="TrpB-like_PALP"/>
</dbReference>
<dbReference type="Gene3D" id="3.40.50.1100">
    <property type="match status" value="2"/>
</dbReference>
<dbReference type="PROSITE" id="PS00165">
    <property type="entry name" value="DEHYDRATASE_SER_THR"/>
    <property type="match status" value="1"/>
</dbReference>
<keyword evidence="3" id="KW-0456">Lyase</keyword>
<sequence>MSRTQSLISEGFYLESGVIQTPLLHSKLLSEQLGCNLYFKCENLQNTGSFKIRGATSAITRLVARDPHAEVVTASSGNHGIGTAAAAKAMGVPITIYVPDSVSEVKAEKIEARGARLIRVAGGTEVAEQTARSVSGGGSMVYISPYNDLDVISGQGTLGCEIAEQLPGVDCIYVSVGGGGLISGIAANIKHLKPEVKMTGVWAENSPVMLTCMKAGKVIEVDEQPTLSDGTAGGLDSDSITLPLCQRLIDECQTVSEIEIARAMMSVWRQHGIYVEGSAAASLAAVIKDAPKLKGKNVVVLLCGGNITDETFAAAEEVSKQ</sequence>
<evidence type="ECO:0000313" key="5">
    <source>
        <dbReference type="EMBL" id="MCL2915243.1"/>
    </source>
</evidence>
<protein>
    <submittedName>
        <fullName evidence="5">Pyridoxal-phosphate dependent enzyme</fullName>
    </submittedName>
</protein>
<proteinExistence type="predicted"/>
<name>A0ABT0N9Z0_9GAMM</name>
<dbReference type="InterPro" id="IPR036052">
    <property type="entry name" value="TrpB-like_PALP_sf"/>
</dbReference>
<dbReference type="Proteomes" id="UP001202831">
    <property type="component" value="Unassembled WGS sequence"/>
</dbReference>
<dbReference type="CDD" id="cd01562">
    <property type="entry name" value="Thr-dehyd"/>
    <property type="match status" value="1"/>
</dbReference>
<evidence type="ECO:0000256" key="1">
    <source>
        <dbReference type="ARBA" id="ARBA00001933"/>
    </source>
</evidence>
<accession>A0ABT0N9Z0</accession>
<dbReference type="PANTHER" id="PTHR48078">
    <property type="entry name" value="THREONINE DEHYDRATASE, MITOCHONDRIAL-RELATED"/>
    <property type="match status" value="1"/>
</dbReference>
<comment type="caution">
    <text evidence="5">The sequence shown here is derived from an EMBL/GenBank/DDBJ whole genome shotgun (WGS) entry which is preliminary data.</text>
</comment>
<evidence type="ECO:0000256" key="2">
    <source>
        <dbReference type="ARBA" id="ARBA00022898"/>
    </source>
</evidence>
<gene>
    <name evidence="5" type="ORF">L2725_15895</name>
</gene>
<organism evidence="5 6">
    <name type="scientific">Shewanella corallii</name>
    <dbReference type="NCBI Taxonomy" id="560080"/>
    <lineage>
        <taxon>Bacteria</taxon>
        <taxon>Pseudomonadati</taxon>
        <taxon>Pseudomonadota</taxon>
        <taxon>Gammaproteobacteria</taxon>
        <taxon>Alteromonadales</taxon>
        <taxon>Shewanellaceae</taxon>
        <taxon>Shewanella</taxon>
    </lineage>
</organism>
<evidence type="ECO:0000313" key="6">
    <source>
        <dbReference type="Proteomes" id="UP001202831"/>
    </source>
</evidence>